<keyword evidence="2" id="KW-1185">Reference proteome</keyword>
<name>A0A2T5YFK3_9BACT</name>
<proteinExistence type="predicted"/>
<sequence>MAGTFLPLQEVPAILFITQLILLYLQSINQRCFYGFCSSFGFRIISCSGMKYTTRGWV</sequence>
<reference evidence="1 2" key="1">
    <citation type="submission" date="2018-04" db="EMBL/GenBank/DDBJ databases">
        <title>Genomic Encyclopedia of Archaeal and Bacterial Type Strains, Phase II (KMG-II): from individual species to whole genera.</title>
        <authorList>
            <person name="Goeker M."/>
        </authorList>
    </citation>
    <scope>NUCLEOTIDE SEQUENCE [LARGE SCALE GENOMIC DNA]</scope>
    <source>
        <strain evidence="1 2">DSM 100162</strain>
    </source>
</reference>
<dbReference type="Proteomes" id="UP000244225">
    <property type="component" value="Unassembled WGS sequence"/>
</dbReference>
<evidence type="ECO:0000313" key="1">
    <source>
        <dbReference type="EMBL" id="PTX18095.1"/>
    </source>
</evidence>
<evidence type="ECO:0000313" key="2">
    <source>
        <dbReference type="Proteomes" id="UP000244225"/>
    </source>
</evidence>
<dbReference type="AlphaFoldDB" id="A0A2T5YFK3"/>
<comment type="caution">
    <text evidence="1">The sequence shown here is derived from an EMBL/GenBank/DDBJ whole genome shotgun (WGS) entry which is preliminary data.</text>
</comment>
<organism evidence="1 2">
    <name type="scientific">Pontibacter mucosus</name>
    <dbReference type="NCBI Taxonomy" id="1649266"/>
    <lineage>
        <taxon>Bacteria</taxon>
        <taxon>Pseudomonadati</taxon>
        <taxon>Bacteroidota</taxon>
        <taxon>Cytophagia</taxon>
        <taxon>Cytophagales</taxon>
        <taxon>Hymenobacteraceae</taxon>
        <taxon>Pontibacter</taxon>
    </lineage>
</organism>
<gene>
    <name evidence="1" type="ORF">C8N40_107134</name>
</gene>
<protein>
    <submittedName>
        <fullName evidence="1">Uncharacterized protein</fullName>
    </submittedName>
</protein>
<accession>A0A2T5YFK3</accession>
<dbReference type="EMBL" id="QBKI01000007">
    <property type="protein sequence ID" value="PTX18095.1"/>
    <property type="molecule type" value="Genomic_DNA"/>
</dbReference>